<reference evidence="12" key="1">
    <citation type="submission" date="2020-12" db="EMBL/GenBank/DDBJ databases">
        <title>Metabolic potential, ecology and presence of endohyphal bacteria is reflected in genomic diversity of Mucoromycotina.</title>
        <authorList>
            <person name="Muszewska A."/>
            <person name="Okrasinska A."/>
            <person name="Steczkiewicz K."/>
            <person name="Drgas O."/>
            <person name="Orlowska M."/>
            <person name="Perlinska-Lenart U."/>
            <person name="Aleksandrzak-Piekarczyk T."/>
            <person name="Szatraj K."/>
            <person name="Zielenkiewicz U."/>
            <person name="Pilsyk S."/>
            <person name="Malc E."/>
            <person name="Mieczkowski P."/>
            <person name="Kruszewska J.S."/>
            <person name="Biernat P."/>
            <person name="Pawlowska J."/>
        </authorList>
    </citation>
    <scope>NUCLEOTIDE SEQUENCE</scope>
    <source>
        <strain evidence="12">WA0000017839</strain>
    </source>
</reference>
<dbReference type="InterPro" id="IPR042855">
    <property type="entry name" value="V_SNARE_CC"/>
</dbReference>
<dbReference type="InterPro" id="IPR011012">
    <property type="entry name" value="Longin-like_dom_sf"/>
</dbReference>
<dbReference type="PANTHER" id="PTHR21136:SF168">
    <property type="entry name" value="VESICLE-ASSOCIATED MEMBRANE PROTEIN 9"/>
    <property type="match status" value="1"/>
</dbReference>
<comment type="similarity">
    <text evidence="1">Belongs to the synaptobrevin family.</text>
</comment>
<evidence type="ECO:0000256" key="3">
    <source>
        <dbReference type="ARBA" id="ARBA00022692"/>
    </source>
</evidence>
<keyword evidence="5" id="KW-1133">Transmembrane helix</keyword>
<evidence type="ECO:0000313" key="13">
    <source>
        <dbReference type="Proteomes" id="UP000603453"/>
    </source>
</evidence>
<evidence type="ECO:0000259" key="10">
    <source>
        <dbReference type="PROSITE" id="PS50859"/>
    </source>
</evidence>
<evidence type="ECO:0000256" key="8">
    <source>
        <dbReference type="ARBA" id="ARBA00046280"/>
    </source>
</evidence>
<keyword evidence="6" id="KW-0472">Membrane</keyword>
<dbReference type="EMBL" id="JAEPRD010000028">
    <property type="protein sequence ID" value="KAG2206876.1"/>
    <property type="molecule type" value="Genomic_DNA"/>
</dbReference>
<dbReference type="PROSITE" id="PS00417">
    <property type="entry name" value="SYNAPTOBREVIN"/>
    <property type="match status" value="1"/>
</dbReference>
<dbReference type="InterPro" id="IPR051097">
    <property type="entry name" value="Synaptobrevin-like_transport"/>
</dbReference>
<evidence type="ECO:0000256" key="5">
    <source>
        <dbReference type="ARBA" id="ARBA00022989"/>
    </source>
</evidence>
<sequence>MSIVHGLVAHGTTIVAEFKKNREINDVTVVQAILEKIPPNNSKLTYAYDRYLFHYIAEDGIIYMCMADESFGRRIPFLFLRDIQTKFLSTFTHAQVKHASPYGMNSFSNVIETQMTQFSSDPSLDKFKQVKGEIDQVTDIMTHNIERVLQRGERIDLLVDKTDGLSQQAFAFKKRSTILKVNHGLIAT</sequence>
<name>A0A8H7R953_9FUNG</name>
<gene>
    <name evidence="12" type="ORF">INT47_007633</name>
</gene>
<dbReference type="Pfam" id="PF13774">
    <property type="entry name" value="Longin"/>
    <property type="match status" value="1"/>
</dbReference>
<dbReference type="PROSITE" id="PS50859">
    <property type="entry name" value="LONGIN"/>
    <property type="match status" value="1"/>
</dbReference>
<keyword evidence="13" id="KW-1185">Reference proteome</keyword>
<dbReference type="AlphaFoldDB" id="A0A8H7R953"/>
<evidence type="ECO:0000256" key="4">
    <source>
        <dbReference type="ARBA" id="ARBA00022927"/>
    </source>
</evidence>
<comment type="caution">
    <text evidence="12">The sequence shown here is derived from an EMBL/GenBank/DDBJ whole genome shotgun (WGS) entry which is preliminary data.</text>
</comment>
<dbReference type="OrthoDB" id="248747at2759"/>
<organism evidence="12 13">
    <name type="scientific">Mucor saturninus</name>
    <dbReference type="NCBI Taxonomy" id="64648"/>
    <lineage>
        <taxon>Eukaryota</taxon>
        <taxon>Fungi</taxon>
        <taxon>Fungi incertae sedis</taxon>
        <taxon>Mucoromycota</taxon>
        <taxon>Mucoromycotina</taxon>
        <taxon>Mucoromycetes</taxon>
        <taxon>Mucorales</taxon>
        <taxon>Mucorineae</taxon>
        <taxon>Mucoraceae</taxon>
        <taxon>Mucor</taxon>
    </lineage>
</organism>
<dbReference type="CDD" id="cd15843">
    <property type="entry name" value="R-SNARE"/>
    <property type="match status" value="1"/>
</dbReference>
<evidence type="ECO:0000256" key="2">
    <source>
        <dbReference type="ARBA" id="ARBA00022448"/>
    </source>
</evidence>
<dbReference type="GO" id="GO:0012505">
    <property type="term" value="C:endomembrane system"/>
    <property type="evidence" value="ECO:0007669"/>
    <property type="project" value="UniProtKB-SubCell"/>
</dbReference>
<evidence type="ECO:0000259" key="11">
    <source>
        <dbReference type="PROSITE" id="PS50892"/>
    </source>
</evidence>
<accession>A0A8H7R953</accession>
<keyword evidence="3" id="KW-0812">Transmembrane</keyword>
<dbReference type="InterPro" id="IPR010908">
    <property type="entry name" value="Longin_dom"/>
</dbReference>
<keyword evidence="9" id="KW-0175">Coiled coil</keyword>
<evidence type="ECO:0000256" key="1">
    <source>
        <dbReference type="ARBA" id="ARBA00008025"/>
    </source>
</evidence>
<evidence type="ECO:0000313" key="12">
    <source>
        <dbReference type="EMBL" id="KAG2206876.1"/>
    </source>
</evidence>
<dbReference type="GO" id="GO:0005737">
    <property type="term" value="C:cytoplasm"/>
    <property type="evidence" value="ECO:0007669"/>
    <property type="project" value="UniProtKB-ARBA"/>
</dbReference>
<dbReference type="PANTHER" id="PTHR21136">
    <property type="entry name" value="SNARE PROTEINS"/>
    <property type="match status" value="1"/>
</dbReference>
<dbReference type="GO" id="GO:0015031">
    <property type="term" value="P:protein transport"/>
    <property type="evidence" value="ECO:0007669"/>
    <property type="project" value="UniProtKB-KW"/>
</dbReference>
<dbReference type="InterPro" id="IPR001388">
    <property type="entry name" value="Synaptobrevin-like"/>
</dbReference>
<dbReference type="Gene3D" id="3.30.450.50">
    <property type="entry name" value="Longin domain"/>
    <property type="match status" value="1"/>
</dbReference>
<dbReference type="GO" id="GO:0016020">
    <property type="term" value="C:membrane"/>
    <property type="evidence" value="ECO:0007669"/>
    <property type="project" value="InterPro"/>
</dbReference>
<comment type="subcellular location">
    <subcellularLocation>
        <location evidence="8">Endomembrane system</location>
        <topology evidence="8">Single-pass type IV membrane protein</topology>
    </subcellularLocation>
</comment>
<keyword evidence="4" id="KW-0653">Protein transport</keyword>
<keyword evidence="2" id="KW-0813">Transport</keyword>
<dbReference type="PROSITE" id="PS50892">
    <property type="entry name" value="V_SNARE"/>
    <property type="match status" value="1"/>
</dbReference>
<dbReference type="Proteomes" id="UP000603453">
    <property type="component" value="Unassembled WGS sequence"/>
</dbReference>
<dbReference type="SMART" id="SM01270">
    <property type="entry name" value="Longin"/>
    <property type="match status" value="1"/>
</dbReference>
<protein>
    <recommendedName>
        <fullName evidence="7">Synaptobrevin homolog YKT6</fullName>
    </recommendedName>
</protein>
<dbReference type="GO" id="GO:0016192">
    <property type="term" value="P:vesicle-mediated transport"/>
    <property type="evidence" value="ECO:0007669"/>
    <property type="project" value="InterPro"/>
</dbReference>
<dbReference type="Pfam" id="PF00957">
    <property type="entry name" value="Synaptobrevin"/>
    <property type="match status" value="1"/>
</dbReference>
<evidence type="ECO:0000256" key="7">
    <source>
        <dbReference type="ARBA" id="ARBA00026133"/>
    </source>
</evidence>
<dbReference type="PRINTS" id="PR00219">
    <property type="entry name" value="SYNAPTOBREVN"/>
</dbReference>
<dbReference type="SUPFAM" id="SSF58038">
    <property type="entry name" value="SNARE fusion complex"/>
    <property type="match status" value="1"/>
</dbReference>
<proteinExistence type="inferred from homology"/>
<dbReference type="SUPFAM" id="SSF64356">
    <property type="entry name" value="SNARE-like"/>
    <property type="match status" value="1"/>
</dbReference>
<dbReference type="CDD" id="cd14824">
    <property type="entry name" value="Longin"/>
    <property type="match status" value="1"/>
</dbReference>
<feature type="domain" description="V-SNARE coiled-coil homology" evidence="11">
    <location>
        <begin position="126"/>
        <end position="186"/>
    </location>
</feature>
<evidence type="ECO:0000256" key="6">
    <source>
        <dbReference type="ARBA" id="ARBA00023136"/>
    </source>
</evidence>
<evidence type="ECO:0000256" key="9">
    <source>
        <dbReference type="PROSITE-ProRule" id="PRU00290"/>
    </source>
</evidence>
<dbReference type="Gene3D" id="1.20.5.110">
    <property type="match status" value="1"/>
</dbReference>
<feature type="domain" description="Longin" evidence="10">
    <location>
        <begin position="3"/>
        <end position="111"/>
    </location>
</feature>
<dbReference type="FunFam" id="3.30.450.50:FF:000015">
    <property type="entry name" value="Synaptobrevin 2 isoform 1"/>
    <property type="match status" value="1"/>
</dbReference>